<accession>A0AAW8LXC7</accession>
<dbReference type="PANTHER" id="PTHR34203">
    <property type="entry name" value="METHYLTRANSFERASE, FKBM FAMILY PROTEIN"/>
    <property type="match status" value="1"/>
</dbReference>
<comment type="caution">
    <text evidence="2">The sequence shown here is derived from an EMBL/GenBank/DDBJ whole genome shotgun (WGS) entry which is preliminary data.</text>
</comment>
<organism evidence="2 3">
    <name type="scientific">Agrobacterium tumefaciens</name>
    <dbReference type="NCBI Taxonomy" id="358"/>
    <lineage>
        <taxon>Bacteria</taxon>
        <taxon>Pseudomonadati</taxon>
        <taxon>Pseudomonadota</taxon>
        <taxon>Alphaproteobacteria</taxon>
        <taxon>Hyphomicrobiales</taxon>
        <taxon>Rhizobiaceae</taxon>
        <taxon>Rhizobium/Agrobacterium group</taxon>
        <taxon>Agrobacterium</taxon>
        <taxon>Agrobacterium tumefaciens complex</taxon>
    </lineage>
</organism>
<dbReference type="GO" id="GO:0032259">
    <property type="term" value="P:methylation"/>
    <property type="evidence" value="ECO:0007669"/>
    <property type="project" value="UniProtKB-KW"/>
</dbReference>
<evidence type="ECO:0000313" key="3">
    <source>
        <dbReference type="Proteomes" id="UP001265315"/>
    </source>
</evidence>
<dbReference type="Proteomes" id="UP001265315">
    <property type="component" value="Unassembled WGS sequence"/>
</dbReference>
<evidence type="ECO:0000259" key="1">
    <source>
        <dbReference type="Pfam" id="PF05050"/>
    </source>
</evidence>
<dbReference type="RefSeq" id="WP_112293414.1">
    <property type="nucleotide sequence ID" value="NZ_JAGIPM010000003.1"/>
</dbReference>
<dbReference type="PANTHER" id="PTHR34203:SF15">
    <property type="entry name" value="SLL1173 PROTEIN"/>
    <property type="match status" value="1"/>
</dbReference>
<feature type="domain" description="Methyltransferase FkbM" evidence="1">
    <location>
        <begin position="78"/>
        <end position="222"/>
    </location>
</feature>
<dbReference type="Gene3D" id="3.40.50.150">
    <property type="entry name" value="Vaccinia Virus protein VP39"/>
    <property type="match status" value="1"/>
</dbReference>
<keyword evidence="2" id="KW-0808">Transferase</keyword>
<name>A0AAW8LXC7_AGRTU</name>
<dbReference type="InterPro" id="IPR006342">
    <property type="entry name" value="FkbM_mtfrase"/>
</dbReference>
<dbReference type="SUPFAM" id="SSF53335">
    <property type="entry name" value="S-adenosyl-L-methionine-dependent methyltransferases"/>
    <property type="match status" value="1"/>
</dbReference>
<sequence length="250" mass="27650">MELDKTVFGDNLQIDRLVVEVNQVKRSLFIRRETTDSQIVGQIFVDNAFNLSGLPCEEKLLSKLRDIRQSGKRPLIIDAGANIGLSAISFVAQVPDSMVVAIEPELGNFQMLVANTEGLPILPLPFALGGRFGLVEVMNPSEGEWGYRTQTLSEDNVGVDAIPSITIADILDEFSGTFTPFIVKLDIEGAEKDVFSYDTGWVDKVPLIIVEPHDWMLPGERSFAPFLEAIAFSNRDFVIRGENIFSTSLI</sequence>
<reference evidence="2" key="1">
    <citation type="submission" date="2023-07" db="EMBL/GenBank/DDBJ databases">
        <title>Sorghum-associated microbial communities from plants grown in Nebraska, USA.</title>
        <authorList>
            <person name="Schachtman D."/>
        </authorList>
    </citation>
    <scope>NUCLEOTIDE SEQUENCE</scope>
    <source>
        <strain evidence="2">1457</strain>
    </source>
</reference>
<dbReference type="EMBL" id="JAVDSW010000003">
    <property type="protein sequence ID" value="MDR6703738.1"/>
    <property type="molecule type" value="Genomic_DNA"/>
</dbReference>
<dbReference type="Pfam" id="PF05050">
    <property type="entry name" value="Methyltransf_21"/>
    <property type="match status" value="1"/>
</dbReference>
<keyword evidence="2" id="KW-0489">Methyltransferase</keyword>
<dbReference type="NCBIfam" id="TIGR01444">
    <property type="entry name" value="fkbM_fam"/>
    <property type="match status" value="1"/>
</dbReference>
<dbReference type="AlphaFoldDB" id="A0AAW8LXC7"/>
<gene>
    <name evidence="2" type="ORF">J2W61_003610</name>
</gene>
<dbReference type="InterPro" id="IPR029063">
    <property type="entry name" value="SAM-dependent_MTases_sf"/>
</dbReference>
<dbReference type="GO" id="GO:0008168">
    <property type="term" value="F:methyltransferase activity"/>
    <property type="evidence" value="ECO:0007669"/>
    <property type="project" value="UniProtKB-KW"/>
</dbReference>
<proteinExistence type="predicted"/>
<dbReference type="InterPro" id="IPR052514">
    <property type="entry name" value="SAM-dependent_MTase"/>
</dbReference>
<protein>
    <submittedName>
        <fullName evidence="2">FkbM family methyltransferase</fullName>
    </submittedName>
</protein>
<evidence type="ECO:0000313" key="2">
    <source>
        <dbReference type="EMBL" id="MDR6703738.1"/>
    </source>
</evidence>